<proteinExistence type="predicted"/>
<protein>
    <submittedName>
        <fullName evidence="1">Uncharacterized protein</fullName>
    </submittedName>
</protein>
<dbReference type="EMBL" id="CCYA01000243">
    <property type="protein sequence ID" value="CEH14586.1"/>
    <property type="molecule type" value="Genomic_DNA"/>
</dbReference>
<organism evidence="1 2">
    <name type="scientific">Ceraceosorus bombacis</name>
    <dbReference type="NCBI Taxonomy" id="401625"/>
    <lineage>
        <taxon>Eukaryota</taxon>
        <taxon>Fungi</taxon>
        <taxon>Dikarya</taxon>
        <taxon>Basidiomycota</taxon>
        <taxon>Ustilaginomycotina</taxon>
        <taxon>Exobasidiomycetes</taxon>
        <taxon>Ceraceosorales</taxon>
        <taxon>Ceraceosoraceae</taxon>
        <taxon>Ceraceosorus</taxon>
    </lineage>
</organism>
<evidence type="ECO:0000313" key="1">
    <source>
        <dbReference type="EMBL" id="CEH14586.1"/>
    </source>
</evidence>
<name>A0A0N7L9S3_9BASI</name>
<accession>A0A0N7L9S3</accession>
<reference evidence="1 2" key="1">
    <citation type="submission" date="2014-09" db="EMBL/GenBank/DDBJ databases">
        <authorList>
            <person name="Magalhaes I.L.F."/>
            <person name="Oliveira U."/>
            <person name="Santos F.R."/>
            <person name="Vidigal T.H.D.A."/>
            <person name="Brescovit A.D."/>
            <person name="Santos A.J."/>
        </authorList>
    </citation>
    <scope>NUCLEOTIDE SEQUENCE [LARGE SCALE GENOMIC DNA]</scope>
</reference>
<keyword evidence="2" id="KW-1185">Reference proteome</keyword>
<evidence type="ECO:0000313" key="2">
    <source>
        <dbReference type="Proteomes" id="UP000054845"/>
    </source>
</evidence>
<sequence>MCLGVHLRLCRGCTASSSSRALECALPLIIMTLFAGNGIHRTYNERARFTDLRFGSLQAHRVGTVPYSLRRPHGQPR</sequence>
<dbReference type="AlphaFoldDB" id="A0A0N7L9S3"/>
<dbReference type="Proteomes" id="UP000054845">
    <property type="component" value="Unassembled WGS sequence"/>
</dbReference>